<sequence>MPIDFNAFRMPGLSCRFAREAPGGFSLHAFAFDDRALACGAALRVRTGGLADGAPKALKSLAEEKGVFSGSVLAKTLFVVTTGSANTGAGTVSDLTETGFLSEAKRRWAETAASAPRGALFHFASGALARGFEAGRYLELLDAVLAKDPLSTDEGAEARPEACLQNVEQSRASSTGIVRSRSIPFYSPDGEAQFAAALFASDDFGFGAKTLVAATDLPVASRVLEFMADRFWLHAFGRWPGFEAPGDALLILSTGAAAARGVTPIVELSDPRLEPVAAGFRAAMFPRLACPGAMSDALEGHSSERFLPNVPSFAIDFVLRGAADAAEAERVRRAALMRLVRWRECAAAEAFRARERQKAVNSLALLSSLFCVLNSALFVDAGIAGLERAPIACFVNDSFLMRKGRPAVALASGRVPEAQTPEAALFETVAGWLALLDERAARAPLVIELSLGRGSLECDGCL</sequence>
<keyword evidence="2" id="KW-1185">Reference proteome</keyword>
<protein>
    <submittedName>
        <fullName evidence="1">Uncharacterized protein</fullName>
    </submittedName>
</protein>
<name>A0ABS2DPS3_9BURK</name>
<dbReference type="EMBL" id="JACJJC010000002">
    <property type="protein sequence ID" value="MBM6703320.1"/>
    <property type="molecule type" value="Genomic_DNA"/>
</dbReference>
<proteinExistence type="predicted"/>
<organism evidence="1 2">
    <name type="scientific">Sutterella massiliensis</name>
    <dbReference type="NCBI Taxonomy" id="1816689"/>
    <lineage>
        <taxon>Bacteria</taxon>
        <taxon>Pseudomonadati</taxon>
        <taxon>Pseudomonadota</taxon>
        <taxon>Betaproteobacteria</taxon>
        <taxon>Burkholderiales</taxon>
        <taxon>Sutterellaceae</taxon>
        <taxon>Sutterella</taxon>
    </lineage>
</organism>
<comment type="caution">
    <text evidence="1">The sequence shown here is derived from an EMBL/GenBank/DDBJ whole genome shotgun (WGS) entry which is preliminary data.</text>
</comment>
<reference evidence="1 2" key="1">
    <citation type="journal article" date="2021" name="Sci. Rep.">
        <title>The distribution of antibiotic resistance genes in chicken gut microbiota commensals.</title>
        <authorList>
            <person name="Juricova H."/>
            <person name="Matiasovicova J."/>
            <person name="Kubasova T."/>
            <person name="Cejkova D."/>
            <person name="Rychlik I."/>
        </authorList>
    </citation>
    <scope>NUCLEOTIDE SEQUENCE [LARGE SCALE GENOMIC DNA]</scope>
    <source>
        <strain evidence="1 2">An829</strain>
    </source>
</reference>
<dbReference type="RefSeq" id="WP_205101787.1">
    <property type="nucleotide sequence ID" value="NZ_JACJJC010000002.1"/>
</dbReference>
<accession>A0ABS2DPS3</accession>
<evidence type="ECO:0000313" key="2">
    <source>
        <dbReference type="Proteomes" id="UP000715095"/>
    </source>
</evidence>
<gene>
    <name evidence="1" type="ORF">H6A60_02205</name>
</gene>
<evidence type="ECO:0000313" key="1">
    <source>
        <dbReference type="EMBL" id="MBM6703320.1"/>
    </source>
</evidence>
<dbReference type="Proteomes" id="UP000715095">
    <property type="component" value="Unassembled WGS sequence"/>
</dbReference>